<organism evidence="1 2">
    <name type="scientific">Huiozyma naganishii (strain ATCC MYA-139 / BCRC 22969 / CBS 8797 / KCTC 17520 / NBRC 10181 / NCYC 3082 / Yp74L-3)</name>
    <name type="common">Yeast</name>
    <name type="synonym">Kazachstania naganishii</name>
    <dbReference type="NCBI Taxonomy" id="1071383"/>
    <lineage>
        <taxon>Eukaryota</taxon>
        <taxon>Fungi</taxon>
        <taxon>Dikarya</taxon>
        <taxon>Ascomycota</taxon>
        <taxon>Saccharomycotina</taxon>
        <taxon>Saccharomycetes</taxon>
        <taxon>Saccharomycetales</taxon>
        <taxon>Saccharomycetaceae</taxon>
        <taxon>Huiozyma</taxon>
    </lineage>
</organism>
<dbReference type="RefSeq" id="XP_022466033.1">
    <property type="nucleotide sequence ID" value="XM_022609658.1"/>
</dbReference>
<dbReference type="KEGG" id="kng:KNAG_0H03740"/>
<dbReference type="OrthoDB" id="5518345at2759"/>
<dbReference type="Proteomes" id="UP000006310">
    <property type="component" value="Chromosome 8"/>
</dbReference>
<accession>J7RPV6</accession>
<dbReference type="EMBL" id="HE978321">
    <property type="protein sequence ID" value="CCK71788.1"/>
    <property type="molecule type" value="Genomic_DNA"/>
</dbReference>
<dbReference type="Gene3D" id="3.30.70.80">
    <property type="entry name" value="Peptidase S8 propeptide/proteinase inhibitor I9"/>
    <property type="match status" value="1"/>
</dbReference>
<keyword evidence="2" id="KW-1185">Reference proteome</keyword>
<dbReference type="InterPro" id="IPR037045">
    <property type="entry name" value="S8pro/Inhibitor_I9_sf"/>
</dbReference>
<dbReference type="AlphaFoldDB" id="J7RPV6"/>
<proteinExistence type="predicted"/>
<evidence type="ECO:0000313" key="2">
    <source>
        <dbReference type="Proteomes" id="UP000006310"/>
    </source>
</evidence>
<dbReference type="HOGENOM" id="CLU_2427323_0_0_1"/>
<dbReference type="GeneID" id="34527520"/>
<name>J7RPV6_HUIN7</name>
<protein>
    <submittedName>
        <fullName evidence="1">Uncharacterized protein</fullName>
    </submittedName>
</protein>
<gene>
    <name evidence="1" type="primary">KNAG0H03740</name>
    <name evidence="1" type="ordered locus">KNAG_0H03740</name>
</gene>
<reference evidence="1 2" key="1">
    <citation type="journal article" date="2011" name="Proc. Natl. Acad. Sci. U.S.A.">
        <title>Evolutionary erosion of yeast sex chromosomes by mating-type switching accidents.</title>
        <authorList>
            <person name="Gordon J.L."/>
            <person name="Armisen D."/>
            <person name="Proux-Wera E."/>
            <person name="Oheigeartaigh S.S."/>
            <person name="Byrne K.P."/>
            <person name="Wolfe K.H."/>
        </authorList>
    </citation>
    <scope>NUCLEOTIDE SEQUENCE [LARGE SCALE GENOMIC DNA]</scope>
    <source>
        <strain evidence="2">ATCC MYA-139 / BCRC 22969 / CBS 8797 / CCRC 22969 / KCTC 17520 / NBRC 10181 / NCYC 3082</strain>
    </source>
</reference>
<sequence>MNTYIVQFDEKREGKDVPALMYDETWKIVDSMGGSVLHKMTTAVVPGLVINLPEKVVGDFTSKVMDMGSSKGVKVNVEKDQKVHANAKEEK</sequence>
<reference evidence="2" key="2">
    <citation type="submission" date="2012-08" db="EMBL/GenBank/DDBJ databases">
        <title>Genome sequence of Kazachstania naganishii.</title>
        <authorList>
            <person name="Gordon J.L."/>
            <person name="Armisen D."/>
            <person name="Proux-Wera E."/>
            <person name="OhEigeartaigh S.S."/>
            <person name="Byrne K.P."/>
            <person name="Wolfe K.H."/>
        </authorList>
    </citation>
    <scope>NUCLEOTIDE SEQUENCE [LARGE SCALE GENOMIC DNA]</scope>
    <source>
        <strain evidence="2">ATCC MYA-139 / BCRC 22969 / CBS 8797 / CCRC 22969 / KCTC 17520 / NBRC 10181 / NCYC 3082</strain>
    </source>
</reference>
<evidence type="ECO:0000313" key="1">
    <source>
        <dbReference type="EMBL" id="CCK71788.1"/>
    </source>
</evidence>